<gene>
    <name evidence="3" type="primary">LOC117548357</name>
</gene>
<dbReference type="RefSeq" id="XP_034075461.1">
    <property type="nucleotide sequence ID" value="XM_034219570.1"/>
</dbReference>
<feature type="compositionally biased region" description="Polar residues" evidence="1">
    <location>
        <begin position="172"/>
        <end position="190"/>
    </location>
</feature>
<evidence type="ECO:0000313" key="2">
    <source>
        <dbReference type="Proteomes" id="UP000515161"/>
    </source>
</evidence>
<feature type="region of interest" description="Disordered" evidence="1">
    <location>
        <begin position="39"/>
        <end position="63"/>
    </location>
</feature>
<keyword evidence="2" id="KW-1185">Reference proteome</keyword>
<dbReference type="PANTHER" id="PTHR14870">
    <property type="entry name" value="TUBULIN EPSILON AND DELTA COMPLEX PROTEIN 2"/>
    <property type="match status" value="1"/>
</dbReference>
<accession>A0A6P8UGH2</accession>
<protein>
    <submittedName>
        <fullName evidence="3">Tubulin epsilon and delta complex protein 2 isoform X2</fullName>
    </submittedName>
</protein>
<dbReference type="GeneID" id="117548357"/>
<proteinExistence type="predicted"/>
<evidence type="ECO:0000256" key="1">
    <source>
        <dbReference type="SAM" id="MobiDB-lite"/>
    </source>
</evidence>
<feature type="compositionally biased region" description="Low complexity" evidence="1">
    <location>
        <begin position="154"/>
        <end position="168"/>
    </location>
</feature>
<dbReference type="Proteomes" id="UP000515161">
    <property type="component" value="Unplaced"/>
</dbReference>
<dbReference type="AlphaFoldDB" id="A0A6P8UGH2"/>
<dbReference type="PANTHER" id="PTHR14870:SF1">
    <property type="entry name" value="TUBULIN EPSILON AND DELTA COMPLEX PROTEIN 2"/>
    <property type="match status" value="1"/>
</dbReference>
<feature type="region of interest" description="Disordered" evidence="1">
    <location>
        <begin position="215"/>
        <end position="234"/>
    </location>
</feature>
<evidence type="ECO:0000313" key="3">
    <source>
        <dbReference type="RefSeq" id="XP_034075461.1"/>
    </source>
</evidence>
<sequence length="464" mass="51133">MSLLSMIEQAIKSCKYEQAKINHNIQHYREILQTLTPQPKMGTDESESWSEFADDAAPDTVTSPVEKEEMELLERALEKALRVRTGTVSSKKDSNKQSACRKASSTSAVTSKEGMQASTAPKGNQKTARSTSKSASLDRKDHRKPAGIVHHQAARASQQAVSASGSLARGQLHTSTLHSKNKTIRSNELSGTDLGTAAAFSTHSHNTVPVSHRLESGAHSLPPQKGKASDQTAKWKSLRRKQNRLWDKVVALQRKPVSGRSHFMERMTALFPKDWPCGCPDQTRILVARLTHQGHDLTQHRQAEEFLGKQTLGVATEQGSKANQYDSCLELERLLVVADHLQNSAHQAKEEWEAWDRWRPEGGCLCPTGANSVWGDGIIAPLPLTITYTSEAELRELENLRMRVALLQQETYIEQALLDTLSPQLSSIVPGPGCPDLSVLRGMYSLLGEGGERFPAIVLDSEPD</sequence>
<name>A0A6P8UGH2_GYMAC</name>
<dbReference type="InterPro" id="IPR031518">
    <property type="entry name" value="DUF4693"/>
</dbReference>
<reference evidence="3" key="1">
    <citation type="submission" date="2025-08" db="UniProtKB">
        <authorList>
            <consortium name="RefSeq"/>
        </authorList>
    </citation>
    <scope>IDENTIFICATION</scope>
</reference>
<feature type="compositionally biased region" description="Acidic residues" evidence="1">
    <location>
        <begin position="44"/>
        <end position="57"/>
    </location>
</feature>
<feature type="compositionally biased region" description="Polar residues" evidence="1">
    <location>
        <begin position="116"/>
        <end position="135"/>
    </location>
</feature>
<feature type="region of interest" description="Disordered" evidence="1">
    <location>
        <begin position="82"/>
        <end position="190"/>
    </location>
</feature>
<dbReference type="Pfam" id="PF15764">
    <property type="entry name" value="DUF4693"/>
    <property type="match status" value="1"/>
</dbReference>
<organism evidence="2 3">
    <name type="scientific">Gymnodraco acuticeps</name>
    <name type="common">Antarctic dragonfish</name>
    <dbReference type="NCBI Taxonomy" id="8218"/>
    <lineage>
        <taxon>Eukaryota</taxon>
        <taxon>Metazoa</taxon>
        <taxon>Chordata</taxon>
        <taxon>Craniata</taxon>
        <taxon>Vertebrata</taxon>
        <taxon>Euteleostomi</taxon>
        <taxon>Actinopterygii</taxon>
        <taxon>Neopterygii</taxon>
        <taxon>Teleostei</taxon>
        <taxon>Neoteleostei</taxon>
        <taxon>Acanthomorphata</taxon>
        <taxon>Eupercaria</taxon>
        <taxon>Perciformes</taxon>
        <taxon>Notothenioidei</taxon>
        <taxon>Bathydraconidae</taxon>
        <taxon>Gymnodraco</taxon>
    </lineage>
</organism>